<evidence type="ECO:0000256" key="1">
    <source>
        <dbReference type="ARBA" id="ARBA00007177"/>
    </source>
</evidence>
<dbReference type="HAMAP" id="MF_01384">
    <property type="entry name" value="UreD"/>
    <property type="match status" value="1"/>
</dbReference>
<comment type="subcellular location">
    <subcellularLocation>
        <location evidence="3">Cytoplasm</location>
    </subcellularLocation>
</comment>
<dbReference type="Pfam" id="PF01774">
    <property type="entry name" value="UreD"/>
    <property type="match status" value="1"/>
</dbReference>
<evidence type="ECO:0000313" key="5">
    <source>
        <dbReference type="Proteomes" id="UP000032232"/>
    </source>
</evidence>
<dbReference type="RefSeq" id="WP_043918920.1">
    <property type="nucleotide sequence ID" value="NZ_FZPF01000013.1"/>
</dbReference>
<proteinExistence type="inferred from homology"/>
<sequence>MKMQRARGAARVEIGRAGLRDLSQSGCAKAMLPRVDGPDPEVVFLNTSGGVTGGDILAYECKIGADARVTASTQTAERTYRAASGEGRIDVRLTVGAGARLDWLPQETILFEGSATRRDTVVDLAEDATVLLVESAILGRAAMGERTQAATLSDRRTIRRAGRLIHEEHFHLDPEALAHPHALAGAQAVASLILIGPGAEDAHSRLRDLPDFAAASAWDGRLVVRMAHATAAPLRRALIGAIVALRGAPMPRVWQAER</sequence>
<keyword evidence="2 3" id="KW-0143">Chaperone</keyword>
<keyword evidence="3" id="KW-0963">Cytoplasm</keyword>
<dbReference type="OrthoDB" id="9798842at2"/>
<reference evidence="4 5" key="1">
    <citation type="submission" date="2015-02" db="EMBL/GenBank/DDBJ databases">
        <title>Genome Sequence of Jannaschia aquimarina DSM28248, a member of the Roseobacter clade.</title>
        <authorList>
            <person name="Voget S."/>
            <person name="Daniel R."/>
        </authorList>
    </citation>
    <scope>NUCLEOTIDE SEQUENCE [LARGE SCALE GENOMIC DNA]</scope>
    <source>
        <strain evidence="4 5">GSW-M26</strain>
    </source>
</reference>
<comment type="function">
    <text evidence="3">Required for maturation of urease via the functional incorporation of the urease nickel metallocenter.</text>
</comment>
<dbReference type="Proteomes" id="UP000032232">
    <property type="component" value="Unassembled WGS sequence"/>
</dbReference>
<dbReference type="InterPro" id="IPR002669">
    <property type="entry name" value="UreD"/>
</dbReference>
<dbReference type="EMBL" id="JYFE01000040">
    <property type="protein sequence ID" value="KIT16140.1"/>
    <property type="molecule type" value="Genomic_DNA"/>
</dbReference>
<evidence type="ECO:0000256" key="2">
    <source>
        <dbReference type="ARBA" id="ARBA00023186"/>
    </source>
</evidence>
<keyword evidence="3" id="KW-0996">Nickel insertion</keyword>
<comment type="caution">
    <text evidence="4">The sequence shown here is derived from an EMBL/GenBank/DDBJ whole genome shotgun (WGS) entry which is preliminary data.</text>
</comment>
<dbReference type="PANTHER" id="PTHR33643">
    <property type="entry name" value="UREASE ACCESSORY PROTEIN D"/>
    <property type="match status" value="1"/>
</dbReference>
<name>A0A0D1EK00_9RHOB</name>
<protein>
    <recommendedName>
        <fullName evidence="3">Urease accessory protein UreD</fullName>
    </recommendedName>
</protein>
<gene>
    <name evidence="3 4" type="primary">ureD</name>
    <name evidence="4" type="ORF">jaqu_21020</name>
</gene>
<comment type="subunit">
    <text evidence="3">UreD, UreF and UreG form a complex that acts as a GTP-hydrolysis-dependent molecular chaperone, activating the urease apoprotein by helping to assemble the nickel containing metallocenter of UreC. The UreE protein probably delivers the nickel.</text>
</comment>
<evidence type="ECO:0000313" key="4">
    <source>
        <dbReference type="EMBL" id="KIT16140.1"/>
    </source>
</evidence>
<dbReference type="GO" id="GO:0016151">
    <property type="term" value="F:nickel cation binding"/>
    <property type="evidence" value="ECO:0007669"/>
    <property type="project" value="UniProtKB-UniRule"/>
</dbReference>
<dbReference type="PANTHER" id="PTHR33643:SF1">
    <property type="entry name" value="UREASE ACCESSORY PROTEIN D"/>
    <property type="match status" value="1"/>
</dbReference>
<accession>A0A0D1EK00</accession>
<organism evidence="4 5">
    <name type="scientific">Jannaschia aquimarina</name>
    <dbReference type="NCBI Taxonomy" id="935700"/>
    <lineage>
        <taxon>Bacteria</taxon>
        <taxon>Pseudomonadati</taxon>
        <taxon>Pseudomonadota</taxon>
        <taxon>Alphaproteobacteria</taxon>
        <taxon>Rhodobacterales</taxon>
        <taxon>Roseobacteraceae</taxon>
        <taxon>Jannaschia</taxon>
    </lineage>
</organism>
<dbReference type="STRING" id="935700.jaqu_21020"/>
<dbReference type="GO" id="GO:0005737">
    <property type="term" value="C:cytoplasm"/>
    <property type="evidence" value="ECO:0007669"/>
    <property type="project" value="UniProtKB-SubCell"/>
</dbReference>
<dbReference type="AlphaFoldDB" id="A0A0D1EK00"/>
<comment type="similarity">
    <text evidence="1 3">Belongs to the UreD family.</text>
</comment>
<keyword evidence="5" id="KW-1185">Reference proteome</keyword>
<dbReference type="PATRIC" id="fig|935700.4.peg.2168"/>
<evidence type="ECO:0000256" key="3">
    <source>
        <dbReference type="HAMAP-Rule" id="MF_01384"/>
    </source>
</evidence>